<dbReference type="EMBL" id="CP109441">
    <property type="protein sequence ID" value="WUV46850.1"/>
    <property type="molecule type" value="Genomic_DNA"/>
</dbReference>
<dbReference type="Pfam" id="PF00005">
    <property type="entry name" value="ABC_tran"/>
    <property type="match status" value="1"/>
</dbReference>
<keyword evidence="3" id="KW-0067">ATP-binding</keyword>
<dbReference type="Gene3D" id="3.40.50.300">
    <property type="entry name" value="P-loop containing nucleotide triphosphate hydrolases"/>
    <property type="match status" value="1"/>
</dbReference>
<sequence>MLDGIDLRLRSGEIVALLWRPDSGKSTLLRITAGLIAPSSGHVRYRGTELNRPGCETTQPSAIKIRPVGSMRCVRRRTSQLPVPEP</sequence>
<protein>
    <submittedName>
        <fullName evidence="3">ATP-binding cassette domain-containing protein</fullName>
    </submittedName>
</protein>
<organism evidence="3 4">
    <name type="scientific">Nocardia vinacea</name>
    <dbReference type="NCBI Taxonomy" id="96468"/>
    <lineage>
        <taxon>Bacteria</taxon>
        <taxon>Bacillati</taxon>
        <taxon>Actinomycetota</taxon>
        <taxon>Actinomycetes</taxon>
        <taxon>Mycobacteriales</taxon>
        <taxon>Nocardiaceae</taxon>
        <taxon>Nocardia</taxon>
    </lineage>
</organism>
<proteinExistence type="predicted"/>
<dbReference type="InterPro" id="IPR050166">
    <property type="entry name" value="ABC_transporter_ATP-bind"/>
</dbReference>
<accession>A0ABZ1YY92</accession>
<gene>
    <name evidence="3" type="ORF">OG563_00875</name>
</gene>
<evidence type="ECO:0000313" key="4">
    <source>
        <dbReference type="Proteomes" id="UP001432062"/>
    </source>
</evidence>
<evidence type="ECO:0000259" key="2">
    <source>
        <dbReference type="Pfam" id="PF00005"/>
    </source>
</evidence>
<dbReference type="SUPFAM" id="SSF52540">
    <property type="entry name" value="P-loop containing nucleoside triphosphate hydrolases"/>
    <property type="match status" value="1"/>
</dbReference>
<dbReference type="PANTHER" id="PTHR42788">
    <property type="entry name" value="TAURINE IMPORT ATP-BINDING PROTEIN-RELATED"/>
    <property type="match status" value="1"/>
</dbReference>
<keyword evidence="3" id="KW-0547">Nucleotide-binding</keyword>
<dbReference type="RefSeq" id="WP_327099764.1">
    <property type="nucleotide sequence ID" value="NZ_CP109149.1"/>
</dbReference>
<dbReference type="GO" id="GO:0005524">
    <property type="term" value="F:ATP binding"/>
    <property type="evidence" value="ECO:0007669"/>
    <property type="project" value="UniProtKB-KW"/>
</dbReference>
<feature type="domain" description="ABC transporter" evidence="2">
    <location>
        <begin position="2"/>
        <end position="60"/>
    </location>
</feature>
<evidence type="ECO:0000313" key="3">
    <source>
        <dbReference type="EMBL" id="WUV46850.1"/>
    </source>
</evidence>
<keyword evidence="1" id="KW-0813">Transport</keyword>
<dbReference type="PANTHER" id="PTHR42788:SF13">
    <property type="entry name" value="ALIPHATIC SULFONATES IMPORT ATP-BINDING PROTEIN SSUB"/>
    <property type="match status" value="1"/>
</dbReference>
<evidence type="ECO:0000256" key="1">
    <source>
        <dbReference type="ARBA" id="ARBA00022448"/>
    </source>
</evidence>
<dbReference type="InterPro" id="IPR027417">
    <property type="entry name" value="P-loop_NTPase"/>
</dbReference>
<dbReference type="InterPro" id="IPR003439">
    <property type="entry name" value="ABC_transporter-like_ATP-bd"/>
</dbReference>
<name>A0ABZ1YY92_9NOCA</name>
<reference evidence="3" key="1">
    <citation type="submission" date="2022-10" db="EMBL/GenBank/DDBJ databases">
        <title>The complete genomes of actinobacterial strains from the NBC collection.</title>
        <authorList>
            <person name="Joergensen T.S."/>
            <person name="Alvarez Arevalo M."/>
            <person name="Sterndorff E.B."/>
            <person name="Faurdal D."/>
            <person name="Vuksanovic O."/>
            <person name="Mourched A.-S."/>
            <person name="Charusanti P."/>
            <person name="Shaw S."/>
            <person name="Blin K."/>
            <person name="Weber T."/>
        </authorList>
    </citation>
    <scope>NUCLEOTIDE SEQUENCE</scope>
    <source>
        <strain evidence="3">NBC_01482</strain>
    </source>
</reference>
<keyword evidence="4" id="KW-1185">Reference proteome</keyword>
<dbReference type="Proteomes" id="UP001432062">
    <property type="component" value="Chromosome"/>
</dbReference>